<accession>A0A177T6L1</accession>
<sequence>MPQQTALERRRARFGVAKILDYTPQTEMVKLQWANSEVPRENVTDQQALHEDIVKILVKGLKRERRRNKDTAQARKRRKQEKFVDKLGPEYDPNHSPTTPH</sequence>
<reference evidence="2" key="1">
    <citation type="submission" date="2016-04" db="EMBL/GenBank/DDBJ databases">
        <authorList>
            <person name="Nguyen H.D."/>
            <person name="Samba Siva P."/>
            <person name="Cullis J."/>
            <person name="Levesque C.A."/>
            <person name="Hambleton S."/>
        </authorList>
    </citation>
    <scope>NUCLEOTIDE SEQUENCE</scope>
    <source>
        <strain evidence="2">DAOMC 236416</strain>
    </source>
</reference>
<keyword evidence="3" id="KW-1185">Reference proteome</keyword>
<dbReference type="EMBL" id="LWDF02001052">
    <property type="protein sequence ID" value="KAE8240560.1"/>
    <property type="molecule type" value="Genomic_DNA"/>
</dbReference>
<evidence type="ECO:0000313" key="3">
    <source>
        <dbReference type="Proteomes" id="UP000077521"/>
    </source>
</evidence>
<dbReference type="AlphaFoldDB" id="A0A177T6L1"/>
<evidence type="ECO:0000313" key="2">
    <source>
        <dbReference type="EMBL" id="KAE8240560.1"/>
    </source>
</evidence>
<proteinExistence type="predicted"/>
<evidence type="ECO:0000256" key="1">
    <source>
        <dbReference type="SAM" id="MobiDB-lite"/>
    </source>
</evidence>
<comment type="caution">
    <text evidence="2">The sequence shown here is derived from an EMBL/GenBank/DDBJ whole genome shotgun (WGS) entry which is preliminary data.</text>
</comment>
<name>A0A177T6L1_9BASI</name>
<protein>
    <submittedName>
        <fullName evidence="2">Uncharacterized protein</fullName>
    </submittedName>
</protein>
<dbReference type="Proteomes" id="UP000077521">
    <property type="component" value="Unassembled WGS sequence"/>
</dbReference>
<organism evidence="2 3">
    <name type="scientific">Tilletia indica</name>
    <dbReference type="NCBI Taxonomy" id="43049"/>
    <lineage>
        <taxon>Eukaryota</taxon>
        <taxon>Fungi</taxon>
        <taxon>Dikarya</taxon>
        <taxon>Basidiomycota</taxon>
        <taxon>Ustilaginomycotina</taxon>
        <taxon>Exobasidiomycetes</taxon>
        <taxon>Tilletiales</taxon>
        <taxon>Tilletiaceae</taxon>
        <taxon>Tilletia</taxon>
    </lineage>
</organism>
<feature type="compositionally biased region" description="Basic and acidic residues" evidence="1">
    <location>
        <begin position="81"/>
        <end position="93"/>
    </location>
</feature>
<reference evidence="2" key="2">
    <citation type="journal article" date="2019" name="IMA Fungus">
        <title>Genome sequencing and comparison of five Tilletia species to identify candidate genes for the detection of regulated species infecting wheat.</title>
        <authorList>
            <person name="Nguyen H.D.T."/>
            <person name="Sultana T."/>
            <person name="Kesanakurti P."/>
            <person name="Hambleton S."/>
        </authorList>
    </citation>
    <scope>NUCLEOTIDE SEQUENCE</scope>
    <source>
        <strain evidence="2">DAOMC 236416</strain>
    </source>
</reference>
<gene>
    <name evidence="2" type="ORF">A4X13_0g7730</name>
</gene>
<feature type="region of interest" description="Disordered" evidence="1">
    <location>
        <begin position="63"/>
        <end position="101"/>
    </location>
</feature>